<feature type="signal peptide" evidence="5">
    <location>
        <begin position="1"/>
        <end position="17"/>
    </location>
</feature>
<evidence type="ECO:0000256" key="4">
    <source>
        <dbReference type="ARBA" id="ARBA00022729"/>
    </source>
</evidence>
<dbReference type="GO" id="GO:0005576">
    <property type="term" value="C:extracellular region"/>
    <property type="evidence" value="ECO:0007669"/>
    <property type="project" value="UniProtKB-SubCell"/>
</dbReference>
<evidence type="ECO:0000256" key="3">
    <source>
        <dbReference type="ARBA" id="ARBA00022525"/>
    </source>
</evidence>
<keyword evidence="3" id="KW-0964">Secreted</keyword>
<dbReference type="AlphaFoldDB" id="A0A232FD43"/>
<dbReference type="InterPro" id="IPR017996">
    <property type="entry name" value="MRJP/yellow-related"/>
</dbReference>
<protein>
    <submittedName>
        <fullName evidence="6">Uncharacterized protein</fullName>
    </submittedName>
</protein>
<proteinExistence type="inferred from homology"/>
<dbReference type="EMBL" id="NNAY01000389">
    <property type="protein sequence ID" value="OXU28724.1"/>
    <property type="molecule type" value="Genomic_DNA"/>
</dbReference>
<keyword evidence="7" id="KW-1185">Reference proteome</keyword>
<comment type="subcellular location">
    <subcellularLocation>
        <location evidence="1">Secreted</location>
    </subcellularLocation>
</comment>
<evidence type="ECO:0000256" key="5">
    <source>
        <dbReference type="SAM" id="SignalP"/>
    </source>
</evidence>
<dbReference type="Pfam" id="PF03022">
    <property type="entry name" value="MRJP"/>
    <property type="match status" value="1"/>
</dbReference>
<dbReference type="PANTHER" id="PTHR10009">
    <property type="entry name" value="PROTEIN YELLOW-RELATED"/>
    <property type="match status" value="1"/>
</dbReference>
<sequence length="368" mass="40492">MFRYLAVVALAVAAASAYEVERCEGRDVKWTGGNSIAWPSQMAKSIYKNTGNYVGKNILATRTAIYRDEAIVTLPRFKHGVPITLGKVNLKSKVGDIKLSPFPCWSVQEDGNCKALQSAVDLFLDSNDILWVLDTGIVDSAEQPIRRCPPKVVAFNVRTEKLVKSIDLSPLITPTSRLQYVVADYSHDGHAFIYVSDAANRAILVYDVTSGHGYRVVLPRAALTGCARKDVLYIALIHRPDGSSCLIFTYLSGKNLFSIRTEYLQSGHTLGRVEDLGRKPQNLVLLGTDNGSALFFRNEGEGDIYRIDMTNCLAASNAILVYQGKECDLPTHVAADYKRGRMRVLESNFPDFFQGTVGCGASQALNLI</sequence>
<comment type="caution">
    <text evidence="6">The sequence shown here is derived from an EMBL/GenBank/DDBJ whole genome shotgun (WGS) entry which is preliminary data.</text>
</comment>
<dbReference type="PANTHER" id="PTHR10009:SF8">
    <property type="entry name" value="IP19120P"/>
    <property type="match status" value="1"/>
</dbReference>
<evidence type="ECO:0000313" key="7">
    <source>
        <dbReference type="Proteomes" id="UP000215335"/>
    </source>
</evidence>
<dbReference type="STRING" id="543379.A0A232FD43"/>
<gene>
    <name evidence="6" type="ORF">TSAR_015685</name>
</gene>
<evidence type="ECO:0000313" key="6">
    <source>
        <dbReference type="EMBL" id="OXU28724.1"/>
    </source>
</evidence>
<feature type="chain" id="PRO_5012850604" evidence="5">
    <location>
        <begin position="18"/>
        <end position="368"/>
    </location>
</feature>
<evidence type="ECO:0000256" key="2">
    <source>
        <dbReference type="ARBA" id="ARBA00009127"/>
    </source>
</evidence>
<organism evidence="6 7">
    <name type="scientific">Trichomalopsis sarcophagae</name>
    <dbReference type="NCBI Taxonomy" id="543379"/>
    <lineage>
        <taxon>Eukaryota</taxon>
        <taxon>Metazoa</taxon>
        <taxon>Ecdysozoa</taxon>
        <taxon>Arthropoda</taxon>
        <taxon>Hexapoda</taxon>
        <taxon>Insecta</taxon>
        <taxon>Pterygota</taxon>
        <taxon>Neoptera</taxon>
        <taxon>Endopterygota</taxon>
        <taxon>Hymenoptera</taxon>
        <taxon>Apocrita</taxon>
        <taxon>Proctotrupomorpha</taxon>
        <taxon>Chalcidoidea</taxon>
        <taxon>Pteromalidae</taxon>
        <taxon>Pteromalinae</taxon>
        <taxon>Trichomalopsis</taxon>
    </lineage>
</organism>
<dbReference type="SUPFAM" id="SSF101898">
    <property type="entry name" value="NHL repeat"/>
    <property type="match status" value="1"/>
</dbReference>
<comment type="similarity">
    <text evidence="2">Belongs to the major royal jelly protein family.</text>
</comment>
<reference evidence="6 7" key="1">
    <citation type="journal article" date="2017" name="Curr. Biol.">
        <title>The Evolution of Venom by Co-option of Single-Copy Genes.</title>
        <authorList>
            <person name="Martinson E.O."/>
            <person name="Mrinalini"/>
            <person name="Kelkar Y.D."/>
            <person name="Chang C.H."/>
            <person name="Werren J.H."/>
        </authorList>
    </citation>
    <scope>NUCLEOTIDE SEQUENCE [LARGE SCALE GENOMIC DNA]</scope>
    <source>
        <strain evidence="6 7">Alberta</strain>
        <tissue evidence="6">Whole body</tissue>
    </source>
</reference>
<keyword evidence="4 5" id="KW-0732">Signal</keyword>
<evidence type="ECO:0000256" key="1">
    <source>
        <dbReference type="ARBA" id="ARBA00004613"/>
    </source>
</evidence>
<dbReference type="Proteomes" id="UP000215335">
    <property type="component" value="Unassembled WGS sequence"/>
</dbReference>
<dbReference type="InterPro" id="IPR011042">
    <property type="entry name" value="6-blade_b-propeller_TolB-like"/>
</dbReference>
<dbReference type="Gene3D" id="2.120.10.30">
    <property type="entry name" value="TolB, C-terminal domain"/>
    <property type="match status" value="1"/>
</dbReference>
<accession>A0A232FD43</accession>
<dbReference type="OrthoDB" id="6583604at2759"/>
<name>A0A232FD43_9HYME</name>